<organism evidence="2 3">
    <name type="scientific">Sodiomyces alkalinus (strain CBS 110278 / VKM F-3762 / F11)</name>
    <name type="common">Alkaliphilic filamentous fungus</name>
    <dbReference type="NCBI Taxonomy" id="1314773"/>
    <lineage>
        <taxon>Eukaryota</taxon>
        <taxon>Fungi</taxon>
        <taxon>Dikarya</taxon>
        <taxon>Ascomycota</taxon>
        <taxon>Pezizomycotina</taxon>
        <taxon>Sordariomycetes</taxon>
        <taxon>Hypocreomycetidae</taxon>
        <taxon>Glomerellales</taxon>
        <taxon>Plectosphaerellaceae</taxon>
        <taxon>Sodiomyces</taxon>
    </lineage>
</organism>
<protein>
    <submittedName>
        <fullName evidence="2">Uncharacterized protein</fullName>
    </submittedName>
</protein>
<reference evidence="2 3" key="1">
    <citation type="journal article" date="2018" name="Mol. Ecol.">
        <title>The obligate alkalophilic soda-lake fungus Sodiomyces alkalinus has shifted to a protein diet.</title>
        <authorList>
            <person name="Grum-Grzhimaylo A.A."/>
            <person name="Falkoski D.L."/>
            <person name="van den Heuvel J."/>
            <person name="Valero-Jimenez C.A."/>
            <person name="Min B."/>
            <person name="Choi I.G."/>
            <person name="Lipzen A."/>
            <person name="Daum C.G."/>
            <person name="Aanen D.K."/>
            <person name="Tsang A."/>
            <person name="Henrissat B."/>
            <person name="Bilanenko E.N."/>
            <person name="de Vries R.P."/>
            <person name="van Kan J.A.L."/>
            <person name="Grigoriev I.V."/>
            <person name="Debets A.J.M."/>
        </authorList>
    </citation>
    <scope>NUCLEOTIDE SEQUENCE [LARGE SCALE GENOMIC DNA]</scope>
    <source>
        <strain evidence="2 3">F11</strain>
    </source>
</reference>
<dbReference type="AlphaFoldDB" id="A0A3N2Q381"/>
<dbReference type="EMBL" id="ML119052">
    <property type="protein sequence ID" value="ROT41202.1"/>
    <property type="molecule type" value="Genomic_DNA"/>
</dbReference>
<evidence type="ECO:0000313" key="3">
    <source>
        <dbReference type="Proteomes" id="UP000272025"/>
    </source>
</evidence>
<sequence>MGEKGGQVVEVMVMVMEETEVMEVMEEKEQEQEEDERELHKPLGAESTARTKRPTPWGSKTVPGLMSEVMDSVWVVCRDGSRADVWFISGPQATFPRMQRLDIPNAAVYNSDSFGPQRQNGQHRAILPRLQDFIRGDNNVSPIAAQPFGKEPTTAADGCTRFSEPNIHYDQTVSHTYYSTKVPHSLQFRSELRTIEDLFVS</sequence>
<accession>A0A3N2Q381</accession>
<evidence type="ECO:0000313" key="2">
    <source>
        <dbReference type="EMBL" id="ROT41202.1"/>
    </source>
</evidence>
<gene>
    <name evidence="2" type="ORF">SODALDRAFT_349250</name>
</gene>
<dbReference type="Proteomes" id="UP000272025">
    <property type="component" value="Unassembled WGS sequence"/>
</dbReference>
<proteinExistence type="predicted"/>
<dbReference type="GeneID" id="39581891"/>
<dbReference type="RefSeq" id="XP_028469008.1">
    <property type="nucleotide sequence ID" value="XM_028613413.1"/>
</dbReference>
<feature type="compositionally biased region" description="Acidic residues" evidence="1">
    <location>
        <begin position="25"/>
        <end position="36"/>
    </location>
</feature>
<feature type="region of interest" description="Disordered" evidence="1">
    <location>
        <begin position="25"/>
        <end position="60"/>
    </location>
</feature>
<keyword evidence="3" id="KW-1185">Reference proteome</keyword>
<evidence type="ECO:0000256" key="1">
    <source>
        <dbReference type="SAM" id="MobiDB-lite"/>
    </source>
</evidence>
<name>A0A3N2Q381_SODAK</name>